<comment type="caution">
    <text evidence="3">The sequence shown here is derived from an EMBL/GenBank/DDBJ whole genome shotgun (WGS) entry which is preliminary data.</text>
</comment>
<dbReference type="AlphaFoldDB" id="A0AAP0PS61"/>
<accession>A0AAP0PS61</accession>
<evidence type="ECO:0000256" key="2">
    <source>
        <dbReference type="SAM" id="MobiDB-lite"/>
    </source>
</evidence>
<feature type="coiled-coil region" evidence="1">
    <location>
        <begin position="216"/>
        <end position="243"/>
    </location>
</feature>
<evidence type="ECO:0000256" key="1">
    <source>
        <dbReference type="SAM" id="Coils"/>
    </source>
</evidence>
<dbReference type="PANTHER" id="PTHR34484">
    <property type="entry name" value="OS02G0832600 PROTEIN"/>
    <property type="match status" value="1"/>
</dbReference>
<dbReference type="PANTHER" id="PTHR34484:SF2">
    <property type="entry name" value="OS02G0832600 PROTEIN"/>
    <property type="match status" value="1"/>
</dbReference>
<organism evidence="3 4">
    <name type="scientific">Stephania japonica</name>
    <dbReference type="NCBI Taxonomy" id="461633"/>
    <lineage>
        <taxon>Eukaryota</taxon>
        <taxon>Viridiplantae</taxon>
        <taxon>Streptophyta</taxon>
        <taxon>Embryophyta</taxon>
        <taxon>Tracheophyta</taxon>
        <taxon>Spermatophyta</taxon>
        <taxon>Magnoliopsida</taxon>
        <taxon>Ranunculales</taxon>
        <taxon>Menispermaceae</taxon>
        <taxon>Menispermoideae</taxon>
        <taxon>Cissampelideae</taxon>
        <taxon>Stephania</taxon>
    </lineage>
</organism>
<feature type="compositionally biased region" description="Basic residues" evidence="2">
    <location>
        <begin position="56"/>
        <end position="70"/>
    </location>
</feature>
<keyword evidence="4" id="KW-1185">Reference proteome</keyword>
<dbReference type="Proteomes" id="UP001417504">
    <property type="component" value="Unassembled WGS sequence"/>
</dbReference>
<evidence type="ECO:0000313" key="4">
    <source>
        <dbReference type="Proteomes" id="UP001417504"/>
    </source>
</evidence>
<sequence>MDLMTYYTNDHNSHQQQQHKLLLDRSHNRTWPQQQQHKQFHTQFRSLKKKNFANNAKKQRIGKLGGHKRGNTSSRRYNNNRNKFTNNGRILLAPYNAPRNTTSFIIGAKKTFNSMEDDLGKMAKEAWGVDDYGSMNGLIKLRLMADDDEVLHCEDGEGGISSKTSVIIDEPVEVERRLDHDLRRFEMVFPGNAFDEIDLVDDHHDHSHVPQLGEENSTLKERLLSMEKELGNLRKRLMCLEAEQGLINIGEEQP</sequence>
<feature type="region of interest" description="Disordered" evidence="2">
    <location>
        <begin position="56"/>
        <end position="85"/>
    </location>
</feature>
<name>A0AAP0PS61_9MAGN</name>
<reference evidence="3 4" key="1">
    <citation type="submission" date="2024-01" db="EMBL/GenBank/DDBJ databases">
        <title>Genome assemblies of Stephania.</title>
        <authorList>
            <person name="Yang L."/>
        </authorList>
    </citation>
    <scope>NUCLEOTIDE SEQUENCE [LARGE SCALE GENOMIC DNA]</scope>
    <source>
        <strain evidence="3">QJT</strain>
        <tissue evidence="3">Leaf</tissue>
    </source>
</reference>
<keyword evidence="1" id="KW-0175">Coiled coil</keyword>
<gene>
    <name evidence="3" type="ORF">Sjap_002078</name>
</gene>
<protein>
    <submittedName>
        <fullName evidence="3">Uncharacterized protein</fullName>
    </submittedName>
</protein>
<proteinExistence type="predicted"/>
<feature type="compositionally biased region" description="Low complexity" evidence="2">
    <location>
        <begin position="71"/>
        <end position="85"/>
    </location>
</feature>
<dbReference type="EMBL" id="JBBNAE010000001">
    <property type="protein sequence ID" value="KAK9154598.1"/>
    <property type="molecule type" value="Genomic_DNA"/>
</dbReference>
<evidence type="ECO:0000313" key="3">
    <source>
        <dbReference type="EMBL" id="KAK9154598.1"/>
    </source>
</evidence>